<sequence length="199" mass="21490">MMSDIAGLRIGFCLTGSFCTFARVFTQMEALAADGAQLIPIISNNVDALDTRFFSAAEVKQRLRDITGREPLRTIPEVEPIGPKALTDLMIVAPCTGNTLAKLACGLVDTPVTMAVKSHLRGGKPVLLAVSTNDALGAAARNIGALLNYKHIYFLPLEQDDYVHKPNSIVARMELMREGALAALEGRNLQPMLRERAVG</sequence>
<dbReference type="InterPro" id="IPR036551">
    <property type="entry name" value="Flavin_trans-like"/>
</dbReference>
<accession>A0A9D1LRN5</accession>
<organism evidence="2 3">
    <name type="scientific">Candidatus Fimadaptatus faecigallinarum</name>
    <dbReference type="NCBI Taxonomy" id="2840814"/>
    <lineage>
        <taxon>Bacteria</taxon>
        <taxon>Bacillati</taxon>
        <taxon>Bacillota</taxon>
        <taxon>Clostridia</taxon>
        <taxon>Eubacteriales</taxon>
        <taxon>Candidatus Fimadaptatus</taxon>
    </lineage>
</organism>
<dbReference type="GO" id="GO:0003824">
    <property type="term" value="F:catalytic activity"/>
    <property type="evidence" value="ECO:0007669"/>
    <property type="project" value="InterPro"/>
</dbReference>
<reference evidence="2" key="2">
    <citation type="journal article" date="2021" name="PeerJ">
        <title>Extensive microbial diversity within the chicken gut microbiome revealed by metagenomics and culture.</title>
        <authorList>
            <person name="Gilroy R."/>
            <person name="Ravi A."/>
            <person name="Getino M."/>
            <person name="Pursley I."/>
            <person name="Horton D.L."/>
            <person name="Alikhan N.F."/>
            <person name="Baker D."/>
            <person name="Gharbi K."/>
            <person name="Hall N."/>
            <person name="Watson M."/>
            <person name="Adriaenssens E.M."/>
            <person name="Foster-Nyarko E."/>
            <person name="Jarju S."/>
            <person name="Secka A."/>
            <person name="Antonio M."/>
            <person name="Oren A."/>
            <person name="Chaudhuri R.R."/>
            <person name="La Ragione R."/>
            <person name="Hildebrand F."/>
            <person name="Pallen M.J."/>
        </authorList>
    </citation>
    <scope>NUCLEOTIDE SEQUENCE</scope>
    <source>
        <strain evidence="2">ChiSxjej2B14-8506</strain>
    </source>
</reference>
<reference evidence="2" key="1">
    <citation type="submission" date="2020-10" db="EMBL/GenBank/DDBJ databases">
        <authorList>
            <person name="Gilroy R."/>
        </authorList>
    </citation>
    <scope>NUCLEOTIDE SEQUENCE</scope>
    <source>
        <strain evidence="2">ChiSxjej2B14-8506</strain>
    </source>
</reference>
<dbReference type="Pfam" id="PF02441">
    <property type="entry name" value="Flavoprotein"/>
    <property type="match status" value="1"/>
</dbReference>
<dbReference type="EMBL" id="DVNK01000037">
    <property type="protein sequence ID" value="HIU46722.1"/>
    <property type="molecule type" value="Genomic_DNA"/>
</dbReference>
<gene>
    <name evidence="2" type="ORF">IAC59_05645</name>
</gene>
<evidence type="ECO:0000313" key="2">
    <source>
        <dbReference type="EMBL" id="HIU46722.1"/>
    </source>
</evidence>
<dbReference type="InterPro" id="IPR003382">
    <property type="entry name" value="Flavoprotein"/>
</dbReference>
<dbReference type="NCBIfam" id="TIGR02852">
    <property type="entry name" value="spore_dpaB"/>
    <property type="match status" value="1"/>
</dbReference>
<proteinExistence type="predicted"/>
<comment type="caution">
    <text evidence="2">The sequence shown here is derived from an EMBL/GenBank/DDBJ whole genome shotgun (WGS) entry which is preliminary data.</text>
</comment>
<dbReference type="AlphaFoldDB" id="A0A9D1LRN5"/>
<protein>
    <submittedName>
        <fullName evidence="2">Dipicolinate synthase subunit B</fullName>
    </submittedName>
</protein>
<evidence type="ECO:0000259" key="1">
    <source>
        <dbReference type="Pfam" id="PF02441"/>
    </source>
</evidence>
<name>A0A9D1LRN5_9FIRM</name>
<dbReference type="PIRSF" id="PIRSF001390">
    <property type="entry name" value="Dipicolinate_synth_subunit_B"/>
    <property type="match status" value="1"/>
</dbReference>
<dbReference type="Proteomes" id="UP000824123">
    <property type="component" value="Unassembled WGS sequence"/>
</dbReference>
<dbReference type="Gene3D" id="3.40.50.1950">
    <property type="entry name" value="Flavin prenyltransferase-like"/>
    <property type="match status" value="1"/>
</dbReference>
<dbReference type="SUPFAM" id="SSF52507">
    <property type="entry name" value="Homo-oligomeric flavin-containing Cys decarboxylases, HFCD"/>
    <property type="match status" value="1"/>
</dbReference>
<feature type="domain" description="Flavoprotein" evidence="1">
    <location>
        <begin position="9"/>
        <end position="175"/>
    </location>
</feature>
<dbReference type="InterPro" id="IPR014214">
    <property type="entry name" value="Dipicolinic_acid_synth_B"/>
</dbReference>
<evidence type="ECO:0000313" key="3">
    <source>
        <dbReference type="Proteomes" id="UP000824123"/>
    </source>
</evidence>
<dbReference type="NCBIfam" id="NF006161">
    <property type="entry name" value="PRK08305.1"/>
    <property type="match status" value="1"/>
</dbReference>